<dbReference type="GO" id="GO:0022625">
    <property type="term" value="C:cytosolic large ribosomal subunit"/>
    <property type="evidence" value="ECO:0007669"/>
    <property type="project" value="TreeGrafter"/>
</dbReference>
<evidence type="ECO:0000313" key="9">
    <source>
        <dbReference type="EMBL" id="PIR05088.1"/>
    </source>
</evidence>
<evidence type="ECO:0000256" key="2">
    <source>
        <dbReference type="ARBA" id="ARBA00022730"/>
    </source>
</evidence>
<evidence type="ECO:0000256" key="4">
    <source>
        <dbReference type="ARBA" id="ARBA00022980"/>
    </source>
</evidence>
<evidence type="ECO:0000256" key="1">
    <source>
        <dbReference type="ARBA" id="ARBA00007116"/>
    </source>
</evidence>
<gene>
    <name evidence="7" type="primary">rplR</name>
    <name evidence="9" type="ORF">COV57_01010</name>
</gene>
<proteinExistence type="inferred from homology"/>
<evidence type="ECO:0000256" key="6">
    <source>
        <dbReference type="ARBA" id="ARBA00035197"/>
    </source>
</evidence>
<protein>
    <recommendedName>
        <fullName evidence="6 7">Large ribosomal subunit protein uL18</fullName>
    </recommendedName>
</protein>
<feature type="region of interest" description="Disordered" evidence="8">
    <location>
        <begin position="1"/>
        <end position="21"/>
    </location>
</feature>
<comment type="subunit">
    <text evidence="7">Part of the 50S ribosomal subunit; part of the 5S rRNA/L5/L18/L25 subcomplex. Contacts the 5S and 23S rRNAs.</text>
</comment>
<dbReference type="Gene3D" id="3.30.420.100">
    <property type="match status" value="1"/>
</dbReference>
<evidence type="ECO:0000256" key="8">
    <source>
        <dbReference type="SAM" id="MobiDB-lite"/>
    </source>
</evidence>
<dbReference type="InterPro" id="IPR004389">
    <property type="entry name" value="Ribosomal_uL18_bac-type"/>
</dbReference>
<dbReference type="PANTHER" id="PTHR12899:SF3">
    <property type="entry name" value="LARGE RIBOSOMAL SUBUNIT PROTEIN UL18M"/>
    <property type="match status" value="1"/>
</dbReference>
<evidence type="ECO:0000256" key="3">
    <source>
        <dbReference type="ARBA" id="ARBA00022884"/>
    </source>
</evidence>
<dbReference type="GO" id="GO:0006412">
    <property type="term" value="P:translation"/>
    <property type="evidence" value="ECO:0007669"/>
    <property type="project" value="UniProtKB-UniRule"/>
</dbReference>
<dbReference type="Pfam" id="PF00861">
    <property type="entry name" value="Ribosomal_L18p"/>
    <property type="match status" value="1"/>
</dbReference>
<dbReference type="Proteomes" id="UP000229893">
    <property type="component" value="Unassembled WGS sequence"/>
</dbReference>
<dbReference type="GO" id="GO:0008097">
    <property type="term" value="F:5S rRNA binding"/>
    <property type="evidence" value="ECO:0007669"/>
    <property type="project" value="TreeGrafter"/>
</dbReference>
<evidence type="ECO:0000313" key="10">
    <source>
        <dbReference type="Proteomes" id="UP000229893"/>
    </source>
</evidence>
<dbReference type="FunFam" id="3.30.420.100:FF:000001">
    <property type="entry name" value="50S ribosomal protein L18"/>
    <property type="match status" value="1"/>
</dbReference>
<comment type="function">
    <text evidence="7">This is one of the proteins that bind and probably mediate the attachment of the 5S RNA into the large ribosomal subunit, where it forms part of the central protuberance.</text>
</comment>
<keyword evidence="5 7" id="KW-0687">Ribonucleoprotein</keyword>
<feature type="compositionally biased region" description="Basic and acidic residues" evidence="8">
    <location>
        <begin position="1"/>
        <end position="12"/>
    </location>
</feature>
<evidence type="ECO:0000256" key="7">
    <source>
        <dbReference type="HAMAP-Rule" id="MF_01337"/>
    </source>
</evidence>
<dbReference type="SUPFAM" id="SSF53137">
    <property type="entry name" value="Translational machinery components"/>
    <property type="match status" value="1"/>
</dbReference>
<dbReference type="PANTHER" id="PTHR12899">
    <property type="entry name" value="39S RIBOSOMAL PROTEIN L18, MITOCHONDRIAL"/>
    <property type="match status" value="1"/>
</dbReference>
<dbReference type="GO" id="GO:0003735">
    <property type="term" value="F:structural constituent of ribosome"/>
    <property type="evidence" value="ECO:0007669"/>
    <property type="project" value="InterPro"/>
</dbReference>
<dbReference type="EMBL" id="PCWO01000015">
    <property type="protein sequence ID" value="PIR05088.1"/>
    <property type="molecule type" value="Genomic_DNA"/>
</dbReference>
<keyword evidence="4 7" id="KW-0689">Ribosomal protein</keyword>
<dbReference type="InterPro" id="IPR005484">
    <property type="entry name" value="Ribosomal_uL18_bac/plant/anim"/>
</dbReference>
<comment type="caution">
    <text evidence="9">The sequence shown here is derived from an EMBL/GenBank/DDBJ whole genome shotgun (WGS) entry which is preliminary data.</text>
</comment>
<accession>A0A2H0N868</accession>
<dbReference type="InterPro" id="IPR057268">
    <property type="entry name" value="Ribosomal_L18"/>
</dbReference>
<sequence length="116" mass="13316">MKLRKIKNEQQARRAQRTRNKVKSFNLPRLSVFRSLQAINVQIIDDSTQKTLVSAYSKEVDQKKTKTEQAVLVGELIAKKANENKINKVVFDRGHYRFHGRIKALVEAARQGGLNI</sequence>
<organism evidence="9 10">
    <name type="scientific">Candidatus Liptonbacteria bacterium CG11_big_fil_rev_8_21_14_0_20_35_14</name>
    <dbReference type="NCBI Taxonomy" id="1974634"/>
    <lineage>
        <taxon>Bacteria</taxon>
        <taxon>Candidatus Liptoniibacteriota</taxon>
    </lineage>
</organism>
<dbReference type="AlphaFoldDB" id="A0A2H0N868"/>
<dbReference type="HAMAP" id="MF_01337_B">
    <property type="entry name" value="Ribosomal_uL18_B"/>
    <property type="match status" value="1"/>
</dbReference>
<name>A0A2H0N868_9BACT</name>
<keyword evidence="3 7" id="KW-0694">RNA-binding</keyword>
<keyword evidence="2 7" id="KW-0699">rRNA-binding</keyword>
<dbReference type="CDD" id="cd00432">
    <property type="entry name" value="Ribosomal_L18_L5e"/>
    <property type="match status" value="1"/>
</dbReference>
<comment type="similarity">
    <text evidence="1 7">Belongs to the universal ribosomal protein uL18 family.</text>
</comment>
<dbReference type="NCBIfam" id="TIGR00060">
    <property type="entry name" value="L18_bact"/>
    <property type="match status" value="1"/>
</dbReference>
<reference evidence="9 10" key="1">
    <citation type="submission" date="2017-09" db="EMBL/GenBank/DDBJ databases">
        <title>Depth-based differentiation of microbial function through sediment-hosted aquifers and enrichment of novel symbionts in the deep terrestrial subsurface.</title>
        <authorList>
            <person name="Probst A.J."/>
            <person name="Ladd B."/>
            <person name="Jarett J.K."/>
            <person name="Geller-Mcgrath D.E."/>
            <person name="Sieber C.M."/>
            <person name="Emerson J.B."/>
            <person name="Anantharaman K."/>
            <person name="Thomas B.C."/>
            <person name="Malmstrom R."/>
            <person name="Stieglmeier M."/>
            <person name="Klingl A."/>
            <person name="Woyke T."/>
            <person name="Ryan C.M."/>
            <person name="Banfield J.F."/>
        </authorList>
    </citation>
    <scope>NUCLEOTIDE SEQUENCE [LARGE SCALE GENOMIC DNA]</scope>
    <source>
        <strain evidence="9">CG11_big_fil_rev_8_21_14_0_20_35_14</strain>
    </source>
</reference>
<evidence type="ECO:0000256" key="5">
    <source>
        <dbReference type="ARBA" id="ARBA00023274"/>
    </source>
</evidence>